<feature type="binding site" evidence="8">
    <location>
        <position position="254"/>
    </location>
    <ligand>
        <name>FAD</name>
        <dbReference type="ChEBI" id="CHEBI:57692"/>
    </ligand>
</feature>
<dbReference type="CDD" id="cd06183">
    <property type="entry name" value="cyt_b5_reduct_like"/>
    <property type="match status" value="1"/>
</dbReference>
<dbReference type="OrthoDB" id="260519at2759"/>
<dbReference type="InterPro" id="IPR017927">
    <property type="entry name" value="FAD-bd_FR_type"/>
</dbReference>
<protein>
    <recommendedName>
        <fullName evidence="3">cytochrome-b5 reductase</fullName>
        <ecNumber evidence="3">1.6.2.2</ecNumber>
    </recommendedName>
</protein>
<feature type="binding site" evidence="8">
    <location>
        <position position="174"/>
    </location>
    <ligand>
        <name>FAD</name>
        <dbReference type="ChEBI" id="CHEBI:57692"/>
    </ligand>
</feature>
<dbReference type="GO" id="GO:0090524">
    <property type="term" value="F:cytochrome-b5 reductase activity, acting on NADH"/>
    <property type="evidence" value="ECO:0007669"/>
    <property type="project" value="UniProtKB-EC"/>
</dbReference>
<evidence type="ECO:0000256" key="5">
    <source>
        <dbReference type="ARBA" id="ARBA00022827"/>
    </source>
</evidence>
<organism evidence="11 12">
    <name type="scientific">Mesocestoides corti</name>
    <name type="common">Flatworm</name>
    <dbReference type="NCBI Taxonomy" id="53468"/>
    <lineage>
        <taxon>Eukaryota</taxon>
        <taxon>Metazoa</taxon>
        <taxon>Spiralia</taxon>
        <taxon>Lophotrochozoa</taxon>
        <taxon>Platyhelminthes</taxon>
        <taxon>Cestoda</taxon>
        <taxon>Eucestoda</taxon>
        <taxon>Cyclophyllidea</taxon>
        <taxon>Mesocestoididae</taxon>
        <taxon>Mesocestoides</taxon>
    </lineage>
</organism>
<evidence type="ECO:0000259" key="9">
    <source>
        <dbReference type="PROSITE" id="PS50255"/>
    </source>
</evidence>
<reference evidence="11 12" key="1">
    <citation type="submission" date="2018-10" db="EMBL/GenBank/DDBJ databases">
        <authorList>
            <consortium name="Pathogen Informatics"/>
        </authorList>
    </citation>
    <scope>NUCLEOTIDE SEQUENCE [LARGE SCALE GENOMIC DNA]</scope>
</reference>
<dbReference type="Gene3D" id="3.10.120.10">
    <property type="entry name" value="Cytochrome b5-like heme/steroid binding domain"/>
    <property type="match status" value="1"/>
</dbReference>
<dbReference type="Gene3D" id="2.40.30.10">
    <property type="entry name" value="Translation factors"/>
    <property type="match status" value="1"/>
</dbReference>
<evidence type="ECO:0000259" key="10">
    <source>
        <dbReference type="PROSITE" id="PS51384"/>
    </source>
</evidence>
<dbReference type="EMBL" id="UXSR01005366">
    <property type="protein sequence ID" value="VDD81438.1"/>
    <property type="molecule type" value="Genomic_DNA"/>
</dbReference>
<dbReference type="SUPFAM" id="SSF52343">
    <property type="entry name" value="Ferredoxin reductase-like, C-terminal NADP-linked domain"/>
    <property type="match status" value="1"/>
</dbReference>
<dbReference type="PANTHER" id="PTHR19370:SF184">
    <property type="entry name" value="NADH-CYTOCHROME B5 REDUCTASE-LIKE"/>
    <property type="match status" value="1"/>
</dbReference>
<gene>
    <name evidence="11" type="ORF">MCOS_LOCUS7441</name>
</gene>
<dbReference type="InterPro" id="IPR001199">
    <property type="entry name" value="Cyt_B5-like_heme/steroid-bd"/>
</dbReference>
<proteinExistence type="inferred from homology"/>
<comment type="cofactor">
    <cofactor evidence="1 8">
        <name>FAD</name>
        <dbReference type="ChEBI" id="CHEBI:57692"/>
    </cofactor>
</comment>
<feature type="binding site" evidence="8">
    <location>
        <position position="196"/>
    </location>
    <ligand>
        <name>FAD</name>
        <dbReference type="ChEBI" id="CHEBI:57692"/>
    </ligand>
</feature>
<feature type="domain" description="FAD-binding FR-type" evidence="10">
    <location>
        <begin position="93"/>
        <end position="228"/>
    </location>
</feature>
<dbReference type="PROSITE" id="PS50255">
    <property type="entry name" value="CYTOCHROME_B5_2"/>
    <property type="match status" value="1"/>
</dbReference>
<feature type="domain" description="Cytochrome b5 heme-binding" evidence="9">
    <location>
        <begin position="34"/>
        <end position="125"/>
    </location>
</feature>
<dbReference type="PRINTS" id="PR00371">
    <property type="entry name" value="FPNCR"/>
</dbReference>
<dbReference type="InterPro" id="IPR008333">
    <property type="entry name" value="Cbr1-like_FAD-bd_dom"/>
</dbReference>
<evidence type="ECO:0000256" key="3">
    <source>
        <dbReference type="ARBA" id="ARBA00012011"/>
    </source>
</evidence>
<keyword evidence="5 8" id="KW-0274">FAD</keyword>
<dbReference type="PANTHER" id="PTHR19370">
    <property type="entry name" value="NADH-CYTOCHROME B5 REDUCTASE"/>
    <property type="match status" value="1"/>
</dbReference>
<dbReference type="InterPro" id="IPR001834">
    <property type="entry name" value="CBR-like"/>
</dbReference>
<accession>A0A3P6HRS1</accession>
<dbReference type="STRING" id="53468.A0A3P6HRS1"/>
<evidence type="ECO:0000313" key="12">
    <source>
        <dbReference type="Proteomes" id="UP000267029"/>
    </source>
</evidence>
<dbReference type="InterPro" id="IPR017938">
    <property type="entry name" value="Riboflavin_synthase-like_b-brl"/>
</dbReference>
<dbReference type="SMART" id="SM01117">
    <property type="entry name" value="Cyt-b5"/>
    <property type="match status" value="1"/>
</dbReference>
<evidence type="ECO:0000313" key="11">
    <source>
        <dbReference type="EMBL" id="VDD81438.1"/>
    </source>
</evidence>
<dbReference type="AlphaFoldDB" id="A0A3P6HRS1"/>
<evidence type="ECO:0000256" key="7">
    <source>
        <dbReference type="ARBA" id="ARBA00023027"/>
    </source>
</evidence>
<dbReference type="EC" id="1.6.2.2" evidence="3"/>
<comment type="similarity">
    <text evidence="2">Belongs to the flavoprotein pyridine nucleotide cytochrome reductase family.</text>
</comment>
<feature type="binding site" evidence="8">
    <location>
        <position position="173"/>
    </location>
    <ligand>
        <name>FAD</name>
        <dbReference type="ChEBI" id="CHEBI:57692"/>
    </ligand>
</feature>
<keyword evidence="6" id="KW-0560">Oxidoreductase</keyword>
<keyword evidence="4 8" id="KW-0285">Flavoprotein</keyword>
<dbReference type="SUPFAM" id="SSF55856">
    <property type="entry name" value="Cytochrome b5-like heme/steroid binding domain"/>
    <property type="match status" value="1"/>
</dbReference>
<evidence type="ECO:0000256" key="6">
    <source>
        <dbReference type="ARBA" id="ARBA00023002"/>
    </source>
</evidence>
<dbReference type="SUPFAM" id="SSF63380">
    <property type="entry name" value="Riboflavin synthase domain-like"/>
    <property type="match status" value="1"/>
</dbReference>
<dbReference type="PRINTS" id="PR00406">
    <property type="entry name" value="CYTB5RDTASE"/>
</dbReference>
<keyword evidence="12" id="KW-1185">Reference proteome</keyword>
<feature type="binding site" evidence="8">
    <location>
        <position position="204"/>
    </location>
    <ligand>
        <name>FAD</name>
        <dbReference type="ChEBI" id="CHEBI:57692"/>
    </ligand>
</feature>
<dbReference type="InterPro" id="IPR036400">
    <property type="entry name" value="Cyt_B5-like_heme/steroid_sf"/>
</dbReference>
<dbReference type="Pfam" id="PF00173">
    <property type="entry name" value="Cyt-b5"/>
    <property type="match status" value="1"/>
</dbReference>
<feature type="binding site" evidence="8">
    <location>
        <position position="203"/>
    </location>
    <ligand>
        <name>FAD</name>
        <dbReference type="ChEBI" id="CHEBI:57692"/>
    </ligand>
</feature>
<dbReference type="Pfam" id="PF00175">
    <property type="entry name" value="NAD_binding_1"/>
    <property type="match status" value="1"/>
</dbReference>
<evidence type="ECO:0000256" key="2">
    <source>
        <dbReference type="ARBA" id="ARBA00006105"/>
    </source>
</evidence>
<evidence type="ECO:0000256" key="8">
    <source>
        <dbReference type="PIRSR" id="PIRSR601834-1"/>
    </source>
</evidence>
<dbReference type="Pfam" id="PF00970">
    <property type="entry name" value="FAD_binding_6"/>
    <property type="match status" value="1"/>
</dbReference>
<dbReference type="Gene3D" id="3.40.50.80">
    <property type="entry name" value="Nucleotide-binding domain of ferredoxin-NADP reductase (FNR) module"/>
    <property type="match status" value="1"/>
</dbReference>
<feature type="binding site" evidence="8">
    <location>
        <position position="194"/>
    </location>
    <ligand>
        <name>FAD</name>
        <dbReference type="ChEBI" id="CHEBI:57692"/>
    </ligand>
</feature>
<dbReference type="InterPro" id="IPR001709">
    <property type="entry name" value="Flavoprot_Pyr_Nucl_cyt_Rdtase"/>
</dbReference>
<dbReference type="InterPro" id="IPR001433">
    <property type="entry name" value="OxRdtase_FAD/NAD-bd"/>
</dbReference>
<dbReference type="Proteomes" id="UP000267029">
    <property type="component" value="Unassembled WGS sequence"/>
</dbReference>
<name>A0A3P6HRS1_MESCO</name>
<keyword evidence="7" id="KW-0520">NAD</keyword>
<evidence type="ECO:0000256" key="1">
    <source>
        <dbReference type="ARBA" id="ARBA00001974"/>
    </source>
</evidence>
<dbReference type="PROSITE" id="PS51384">
    <property type="entry name" value="FAD_FR"/>
    <property type="match status" value="1"/>
</dbReference>
<evidence type="ECO:0000256" key="4">
    <source>
        <dbReference type="ARBA" id="ARBA00022630"/>
    </source>
</evidence>
<sequence length="361" mass="40381">MFLVIVIPDICCRGIGYWNSYTRSTEYLDLQPENAPISEDELSKHTSIDDMWIALQNNHQLEVYDVTRFAEFHPGGSKVISQHAGTDASEAFRCLLEFLITELLPELEPDLRSIRIHPHSVGLVRDPCVHIDLRCTNNSSKMLLTSQNDILEHKIISLNDLCSPASCVSHVRPYTPTCTNFLREADSAVEFELLIKVYENGTVSTILDKTKEGSTVEVSLPMGCIEPSVLLNCVGDEFRAWNRIYMLCAGSGVTPFLPVIQRIINLHQTSVRLLWFNRKLQDVILSQELENLASCAGNRFAVHHWLEIQPEDSVPCLPNSAIGRVGEALCYKFFGHFDDVTAASTLCLICGPPGFNTSAKE</sequence>
<dbReference type="InterPro" id="IPR039261">
    <property type="entry name" value="FNR_nucleotide-bd"/>
</dbReference>
<feature type="binding site" evidence="8">
    <location>
        <position position="172"/>
    </location>
    <ligand>
        <name>FAD</name>
        <dbReference type="ChEBI" id="CHEBI:57692"/>
    </ligand>
</feature>